<feature type="compositionally biased region" description="Basic and acidic residues" evidence="6">
    <location>
        <begin position="71"/>
        <end position="89"/>
    </location>
</feature>
<keyword evidence="2 5" id="KW-0378">Hydrolase</keyword>
<dbReference type="Pfam" id="PF00089">
    <property type="entry name" value="Trypsin"/>
    <property type="match status" value="1"/>
</dbReference>
<dbReference type="SUPFAM" id="SSF50494">
    <property type="entry name" value="Trypsin-like serine proteases"/>
    <property type="match status" value="1"/>
</dbReference>
<keyword evidence="4" id="KW-1015">Disulfide bond</keyword>
<organism evidence="8 9">
    <name type="scientific">Elysia crispata</name>
    <name type="common">lettuce slug</name>
    <dbReference type="NCBI Taxonomy" id="231223"/>
    <lineage>
        <taxon>Eukaryota</taxon>
        <taxon>Metazoa</taxon>
        <taxon>Spiralia</taxon>
        <taxon>Lophotrochozoa</taxon>
        <taxon>Mollusca</taxon>
        <taxon>Gastropoda</taxon>
        <taxon>Heterobranchia</taxon>
        <taxon>Euthyneura</taxon>
        <taxon>Panpulmonata</taxon>
        <taxon>Sacoglossa</taxon>
        <taxon>Placobranchoidea</taxon>
        <taxon>Plakobranchidae</taxon>
        <taxon>Elysia</taxon>
    </lineage>
</organism>
<feature type="compositionally biased region" description="Polar residues" evidence="6">
    <location>
        <begin position="287"/>
        <end position="309"/>
    </location>
</feature>
<dbReference type="InterPro" id="IPR043504">
    <property type="entry name" value="Peptidase_S1_PA_chymotrypsin"/>
</dbReference>
<dbReference type="FunFam" id="2.40.10.10:FF:000003">
    <property type="entry name" value="Transmembrane serine protease 3"/>
    <property type="match status" value="1"/>
</dbReference>
<dbReference type="SMART" id="SM00209">
    <property type="entry name" value="TSP1"/>
    <property type="match status" value="2"/>
</dbReference>
<dbReference type="GO" id="GO:0004252">
    <property type="term" value="F:serine-type endopeptidase activity"/>
    <property type="evidence" value="ECO:0007669"/>
    <property type="project" value="InterPro"/>
</dbReference>
<evidence type="ECO:0000256" key="6">
    <source>
        <dbReference type="SAM" id="MobiDB-lite"/>
    </source>
</evidence>
<dbReference type="CDD" id="cd00190">
    <property type="entry name" value="Tryp_SPc"/>
    <property type="match status" value="1"/>
</dbReference>
<evidence type="ECO:0000313" key="9">
    <source>
        <dbReference type="Proteomes" id="UP001283361"/>
    </source>
</evidence>
<dbReference type="InterPro" id="IPR001314">
    <property type="entry name" value="Peptidase_S1A"/>
</dbReference>
<feature type="region of interest" description="Disordered" evidence="6">
    <location>
        <begin position="51"/>
        <end position="89"/>
    </location>
</feature>
<name>A0AAE0YQ84_9GAST</name>
<dbReference type="PROSITE" id="PS50092">
    <property type="entry name" value="TSP1"/>
    <property type="match status" value="1"/>
</dbReference>
<evidence type="ECO:0000256" key="4">
    <source>
        <dbReference type="ARBA" id="ARBA00023157"/>
    </source>
</evidence>
<keyword evidence="1 5" id="KW-0645">Protease</keyword>
<sequence length="628" mass="71141">MENVSASIWRSFAQKLALGRGWSSGGGKLLPITRFDTSVLENQLLTQNENASKVLGDKGGAKEDLDEEQGEESRELKEKKKGEGGGNLEKEFLSAGVEEARSIEPEGAHNSSRVSLPPSPPDDPDEDVIVVSDALLCEKYGQWSAWSRCNAKCEQTRARVCSKPQECGKAWVKEKRTCSRRGGRECRTLSYKVIGQNKRDRLIEDVLYDLLYAPWSQWGPCLRSCRQRRRRECKYQPVCSHSYIQEERRCRVSGSRCERRYSLQPRGTPDVSDIDANDVRPVEATTDALSSTSTVSKAGNKTSDGSDVTTVEKNLGHLFSISRVDSGTLVSGRRAKQGRRQRKRKRKKYRQRKDRKSRRLARRSFNRRRSCGLRPRGASYRVVGGQEVMPHSWPWQVAILTHKNKDHYCGGTLIAPHWVLTAAHCVKKRGRPRKFLVRVGEHNINSGKTDVEPTQEDIRPATSIPHPDFDYPTISNDIALVKLQHPPSAFSRAGYACLPLRDFRPSRDQLCYIVGWGKTRNTHIYGSERLREAQVPVVRHRKCQRVFDYPISRRQVCAGYRQGGTDSCAGDSGGPLLCSMNRENSSPRYAIYGVTSYGEGCGRKGKYGIYTRVNSYLDWIHQTMRRNR</sequence>
<feature type="region of interest" description="Disordered" evidence="6">
    <location>
        <begin position="262"/>
        <end position="309"/>
    </location>
</feature>
<dbReference type="AlphaFoldDB" id="A0AAE0YQ84"/>
<dbReference type="InterPro" id="IPR000884">
    <property type="entry name" value="TSP1_rpt"/>
</dbReference>
<protein>
    <recommendedName>
        <fullName evidence="7">Peptidase S1 domain-containing protein</fullName>
    </recommendedName>
</protein>
<dbReference type="InterPro" id="IPR018114">
    <property type="entry name" value="TRYPSIN_HIS"/>
</dbReference>
<evidence type="ECO:0000256" key="1">
    <source>
        <dbReference type="ARBA" id="ARBA00022670"/>
    </source>
</evidence>
<dbReference type="SMART" id="SM00020">
    <property type="entry name" value="Tryp_SPc"/>
    <property type="match status" value="1"/>
</dbReference>
<dbReference type="GO" id="GO:0006508">
    <property type="term" value="P:proteolysis"/>
    <property type="evidence" value="ECO:0007669"/>
    <property type="project" value="UniProtKB-KW"/>
</dbReference>
<feature type="region of interest" description="Disordered" evidence="6">
    <location>
        <begin position="103"/>
        <end position="125"/>
    </location>
</feature>
<feature type="compositionally biased region" description="Basic residues" evidence="6">
    <location>
        <begin position="333"/>
        <end position="371"/>
    </location>
</feature>
<gene>
    <name evidence="8" type="ORF">RRG08_050953</name>
</gene>
<evidence type="ECO:0000256" key="2">
    <source>
        <dbReference type="ARBA" id="ARBA00022801"/>
    </source>
</evidence>
<dbReference type="InterPro" id="IPR001254">
    <property type="entry name" value="Trypsin_dom"/>
</dbReference>
<keyword evidence="9" id="KW-1185">Reference proteome</keyword>
<dbReference type="PROSITE" id="PS00134">
    <property type="entry name" value="TRYPSIN_HIS"/>
    <property type="match status" value="1"/>
</dbReference>
<evidence type="ECO:0000256" key="5">
    <source>
        <dbReference type="RuleBase" id="RU363034"/>
    </source>
</evidence>
<dbReference type="InterPro" id="IPR033116">
    <property type="entry name" value="TRYPSIN_SER"/>
</dbReference>
<dbReference type="PROSITE" id="PS50240">
    <property type="entry name" value="TRYPSIN_DOM"/>
    <property type="match status" value="1"/>
</dbReference>
<dbReference type="PANTHER" id="PTHR24252">
    <property type="entry name" value="ACROSIN-RELATED"/>
    <property type="match status" value="1"/>
</dbReference>
<dbReference type="PRINTS" id="PR00722">
    <property type="entry name" value="CHYMOTRYPSIN"/>
</dbReference>
<dbReference type="PROSITE" id="PS00135">
    <property type="entry name" value="TRYPSIN_SER"/>
    <property type="match status" value="1"/>
</dbReference>
<comment type="caution">
    <text evidence="8">The sequence shown here is derived from an EMBL/GenBank/DDBJ whole genome shotgun (WGS) entry which is preliminary data.</text>
</comment>
<dbReference type="InterPro" id="IPR009003">
    <property type="entry name" value="Peptidase_S1_PA"/>
</dbReference>
<proteinExistence type="predicted"/>
<dbReference type="EMBL" id="JAWDGP010005682">
    <property type="protein sequence ID" value="KAK3754291.1"/>
    <property type="molecule type" value="Genomic_DNA"/>
</dbReference>
<dbReference type="PANTHER" id="PTHR24252:SF7">
    <property type="entry name" value="HYALIN"/>
    <property type="match status" value="1"/>
</dbReference>
<feature type="domain" description="Peptidase S1" evidence="7">
    <location>
        <begin position="382"/>
        <end position="625"/>
    </location>
</feature>
<keyword evidence="3 5" id="KW-0720">Serine protease</keyword>
<evidence type="ECO:0000256" key="3">
    <source>
        <dbReference type="ARBA" id="ARBA00022825"/>
    </source>
</evidence>
<evidence type="ECO:0000259" key="7">
    <source>
        <dbReference type="PROSITE" id="PS50240"/>
    </source>
</evidence>
<dbReference type="Gene3D" id="2.40.10.10">
    <property type="entry name" value="Trypsin-like serine proteases"/>
    <property type="match status" value="1"/>
</dbReference>
<evidence type="ECO:0000313" key="8">
    <source>
        <dbReference type="EMBL" id="KAK3754291.1"/>
    </source>
</evidence>
<dbReference type="Proteomes" id="UP001283361">
    <property type="component" value="Unassembled WGS sequence"/>
</dbReference>
<reference evidence="8" key="1">
    <citation type="journal article" date="2023" name="G3 (Bethesda)">
        <title>A reference genome for the long-term kleptoplast-retaining sea slug Elysia crispata morphotype clarki.</title>
        <authorList>
            <person name="Eastman K.E."/>
            <person name="Pendleton A.L."/>
            <person name="Shaikh M.A."/>
            <person name="Suttiyut T."/>
            <person name="Ogas R."/>
            <person name="Tomko P."/>
            <person name="Gavelis G."/>
            <person name="Widhalm J.R."/>
            <person name="Wisecaver J.H."/>
        </authorList>
    </citation>
    <scope>NUCLEOTIDE SEQUENCE</scope>
    <source>
        <strain evidence="8">ECLA1</strain>
    </source>
</reference>
<feature type="region of interest" description="Disordered" evidence="6">
    <location>
        <begin position="330"/>
        <end position="371"/>
    </location>
</feature>
<accession>A0AAE0YQ84</accession>